<evidence type="ECO:0000256" key="1">
    <source>
        <dbReference type="SAM" id="Phobius"/>
    </source>
</evidence>
<gene>
    <name evidence="2" type="ORF">HELGO_WM13640</name>
</gene>
<proteinExistence type="predicted"/>
<evidence type="ECO:0000313" key="2">
    <source>
        <dbReference type="EMBL" id="CAA6806606.1"/>
    </source>
</evidence>
<feature type="transmembrane region" description="Helical" evidence="1">
    <location>
        <begin position="12"/>
        <end position="36"/>
    </location>
</feature>
<organism evidence="2">
    <name type="scientific">uncultured Campylobacterales bacterium</name>
    <dbReference type="NCBI Taxonomy" id="352960"/>
    <lineage>
        <taxon>Bacteria</taxon>
        <taxon>Pseudomonadati</taxon>
        <taxon>Campylobacterota</taxon>
        <taxon>Epsilonproteobacteria</taxon>
        <taxon>Campylobacterales</taxon>
        <taxon>environmental samples</taxon>
    </lineage>
</organism>
<keyword evidence="1" id="KW-1133">Transmembrane helix</keyword>
<keyword evidence="1" id="KW-0472">Membrane</keyword>
<dbReference type="EMBL" id="CACVAW010000023">
    <property type="protein sequence ID" value="CAA6806606.1"/>
    <property type="molecule type" value="Genomic_DNA"/>
</dbReference>
<sequence>MKKFKFIYKSLLYLVTFVSICVCVYLIYNMIIEMIIDPRIGLYSLIYGSGFIIILLILILFLLYVFKEILNREENRSGDEEVFKED</sequence>
<dbReference type="AlphaFoldDB" id="A0A6S6SGP6"/>
<accession>A0A6S6SGP6</accession>
<keyword evidence="1" id="KW-0812">Transmembrane</keyword>
<name>A0A6S6SGP6_9BACT</name>
<feature type="transmembrane region" description="Helical" evidence="1">
    <location>
        <begin position="42"/>
        <end position="66"/>
    </location>
</feature>
<reference evidence="2" key="1">
    <citation type="submission" date="2020-01" db="EMBL/GenBank/DDBJ databases">
        <authorList>
            <person name="Meier V. D."/>
            <person name="Meier V D."/>
        </authorList>
    </citation>
    <scope>NUCLEOTIDE SEQUENCE</scope>
    <source>
        <strain evidence="2">HLG_WM_MAG_12</strain>
    </source>
</reference>
<protein>
    <submittedName>
        <fullName evidence="2">Uncharacterized protein</fullName>
    </submittedName>
</protein>